<name>H2YAI5_CIOSA</name>
<dbReference type="AlphaFoldDB" id="H2YAI5"/>
<reference evidence="2" key="1">
    <citation type="submission" date="2003-08" db="EMBL/GenBank/DDBJ databases">
        <authorList>
            <person name="Birren B."/>
            <person name="Nusbaum C."/>
            <person name="Abebe A."/>
            <person name="Abouelleil A."/>
            <person name="Adekoya E."/>
            <person name="Ait-zahra M."/>
            <person name="Allen N."/>
            <person name="Allen T."/>
            <person name="An P."/>
            <person name="Anderson M."/>
            <person name="Anderson S."/>
            <person name="Arachchi H."/>
            <person name="Armbruster J."/>
            <person name="Bachantsang P."/>
            <person name="Baldwin J."/>
            <person name="Barry A."/>
            <person name="Bayul T."/>
            <person name="Blitshsteyn B."/>
            <person name="Bloom T."/>
            <person name="Blye J."/>
            <person name="Boguslavskiy L."/>
            <person name="Borowsky M."/>
            <person name="Boukhgalter B."/>
            <person name="Brunache A."/>
            <person name="Butler J."/>
            <person name="Calixte N."/>
            <person name="Calvo S."/>
            <person name="Camarata J."/>
            <person name="Campo K."/>
            <person name="Chang J."/>
            <person name="Cheshatsang Y."/>
            <person name="Citroen M."/>
            <person name="Collymore A."/>
            <person name="Considine T."/>
            <person name="Cook A."/>
            <person name="Cooke P."/>
            <person name="Corum B."/>
            <person name="Cuomo C."/>
            <person name="David R."/>
            <person name="Dawoe T."/>
            <person name="Degray S."/>
            <person name="Dodge S."/>
            <person name="Dooley K."/>
            <person name="Dorje P."/>
            <person name="Dorjee K."/>
            <person name="Dorris L."/>
            <person name="Duffey N."/>
            <person name="Dupes A."/>
            <person name="Elkins T."/>
            <person name="Engels R."/>
            <person name="Erickson J."/>
            <person name="Farina A."/>
            <person name="Faro S."/>
            <person name="Ferreira P."/>
            <person name="Fischer H."/>
            <person name="Fitzgerald M."/>
            <person name="Foley K."/>
            <person name="Gage D."/>
            <person name="Galagan J."/>
            <person name="Gearin G."/>
            <person name="Gnerre S."/>
            <person name="Gnirke A."/>
            <person name="Goyette A."/>
            <person name="Graham J."/>
            <person name="Grandbois E."/>
            <person name="Gyaltsen K."/>
            <person name="Hafez N."/>
            <person name="Hagopian D."/>
            <person name="Hagos B."/>
            <person name="Hall J."/>
            <person name="Hatcher B."/>
            <person name="Heller A."/>
            <person name="Higgins H."/>
            <person name="Honan T."/>
            <person name="Horn A."/>
            <person name="Houde N."/>
            <person name="Hughes L."/>
            <person name="Hulme W."/>
            <person name="Husby E."/>
            <person name="Iliev I."/>
            <person name="Jaffe D."/>
            <person name="Jones C."/>
            <person name="Kamal M."/>
            <person name="Kamat A."/>
            <person name="Kamvysselis M."/>
            <person name="Karlsson E."/>
            <person name="Kells C."/>
            <person name="Kieu A."/>
            <person name="Kisner P."/>
            <person name="Kodira C."/>
            <person name="Kulbokas E."/>
            <person name="Labutti K."/>
            <person name="Lama D."/>
            <person name="Landers T."/>
            <person name="Leger J."/>
            <person name="Levine S."/>
            <person name="Lewis D."/>
            <person name="Lewis T."/>
            <person name="Lindblad-toh K."/>
            <person name="Liu X."/>
            <person name="Lokyitsang T."/>
            <person name="Lokyitsang Y."/>
            <person name="Lucien O."/>
            <person name="Lui A."/>
            <person name="Ma L.J."/>
            <person name="Mabbitt R."/>
            <person name="Macdonald J."/>
            <person name="Maclean C."/>
            <person name="Major J."/>
            <person name="Manning J."/>
            <person name="Marabella R."/>
            <person name="Maru K."/>
            <person name="Matthews C."/>
            <person name="Mauceli E."/>
            <person name="Mccarthy M."/>
            <person name="Mcdonough S."/>
            <person name="Mcghee T."/>
            <person name="Meldrim J."/>
            <person name="Meneus L."/>
            <person name="Mesirov J."/>
            <person name="Mihalev A."/>
            <person name="Mihova T."/>
            <person name="Mikkelsen T."/>
            <person name="Mlenga V."/>
            <person name="Moru K."/>
            <person name="Mozes J."/>
            <person name="Mulrain L."/>
            <person name="Munson G."/>
            <person name="Naylor J."/>
            <person name="Newes C."/>
            <person name="Nguyen C."/>
            <person name="Nguyen N."/>
            <person name="Nguyen T."/>
            <person name="Nicol R."/>
            <person name="Nielsen C."/>
            <person name="Nizzari M."/>
            <person name="Norbu C."/>
            <person name="Norbu N."/>
            <person name="O'donnell P."/>
            <person name="Okoawo O."/>
            <person name="O'leary S."/>
            <person name="Omotosho B."/>
            <person name="O'neill K."/>
            <person name="Osman S."/>
            <person name="Parker S."/>
            <person name="Perrin D."/>
            <person name="Phunkhang P."/>
            <person name="Piqani B."/>
            <person name="Purcell S."/>
            <person name="Rachupka T."/>
            <person name="Ramasamy U."/>
            <person name="Rameau R."/>
            <person name="Ray V."/>
            <person name="Raymond C."/>
            <person name="Retta R."/>
            <person name="Richardson S."/>
            <person name="Rise C."/>
            <person name="Rodriguez J."/>
            <person name="Rogers J."/>
            <person name="Rogov P."/>
            <person name="Rutman M."/>
            <person name="Schupbach R."/>
            <person name="Seaman C."/>
            <person name="Settipalli S."/>
            <person name="Sharpe T."/>
            <person name="Sheridan J."/>
            <person name="Sherpa N."/>
            <person name="Shi J."/>
            <person name="Smirnov S."/>
            <person name="Smith C."/>
            <person name="Sougnez C."/>
            <person name="Spencer B."/>
            <person name="Stalker J."/>
            <person name="Stange-thomann N."/>
            <person name="Stavropoulos S."/>
            <person name="Stetson K."/>
            <person name="Stone C."/>
            <person name="Stone S."/>
            <person name="Stubbs M."/>
            <person name="Talamas J."/>
            <person name="Tchuinga P."/>
            <person name="Tenzing P."/>
            <person name="Tesfaye S."/>
            <person name="Theodore J."/>
            <person name="Thoulutsang Y."/>
            <person name="Topham K."/>
            <person name="Towey S."/>
            <person name="Tsamla T."/>
            <person name="Tsomo N."/>
            <person name="Vallee D."/>
            <person name="Vassiliev H."/>
            <person name="Venkataraman V."/>
            <person name="Vinson J."/>
            <person name="Vo A."/>
            <person name="Wade C."/>
            <person name="Wang S."/>
            <person name="Wangchuk T."/>
            <person name="Wangdi T."/>
            <person name="Whittaker C."/>
            <person name="Wilkinson J."/>
            <person name="Wu Y."/>
            <person name="Wyman D."/>
            <person name="Yadav S."/>
            <person name="Yang S."/>
            <person name="Yang X."/>
            <person name="Yeager S."/>
            <person name="Yee E."/>
            <person name="Young G."/>
            <person name="Zainoun J."/>
            <person name="Zembeck L."/>
            <person name="Zimmer A."/>
            <person name="Zody M."/>
            <person name="Lander E."/>
        </authorList>
    </citation>
    <scope>NUCLEOTIDE SEQUENCE [LARGE SCALE GENOMIC DNA]</scope>
</reference>
<proteinExistence type="predicted"/>
<protein>
    <submittedName>
        <fullName evidence="1">Uncharacterized protein</fullName>
    </submittedName>
</protein>
<sequence>NIEAFYIVILRSILFCAIFDFRELFVTFGVLRGRFSAVEVKVSRSITLTVTLDDLGGVLNTISLSSLSMSISLVTSSVESAV</sequence>
<dbReference type="Ensembl" id="ENSCSAVT00000002371.1">
    <property type="protein sequence ID" value="ENSCSAVP00000002333.1"/>
    <property type="gene ID" value="ENSCSAVG00000001366.1"/>
</dbReference>
<dbReference type="HOGENOM" id="CLU_2564270_0_0_1"/>
<dbReference type="Proteomes" id="UP000007875">
    <property type="component" value="Unassembled WGS sequence"/>
</dbReference>
<evidence type="ECO:0000313" key="2">
    <source>
        <dbReference type="Proteomes" id="UP000007875"/>
    </source>
</evidence>
<reference evidence="1" key="2">
    <citation type="submission" date="2025-08" db="UniProtKB">
        <authorList>
            <consortium name="Ensembl"/>
        </authorList>
    </citation>
    <scope>IDENTIFICATION</scope>
</reference>
<reference evidence="1" key="3">
    <citation type="submission" date="2025-09" db="UniProtKB">
        <authorList>
            <consortium name="Ensembl"/>
        </authorList>
    </citation>
    <scope>IDENTIFICATION</scope>
</reference>
<dbReference type="InParanoid" id="H2YAI5"/>
<accession>H2YAI5</accession>
<keyword evidence="2" id="KW-1185">Reference proteome</keyword>
<organism evidence="1 2">
    <name type="scientific">Ciona savignyi</name>
    <name type="common">Pacific transparent sea squirt</name>
    <dbReference type="NCBI Taxonomy" id="51511"/>
    <lineage>
        <taxon>Eukaryota</taxon>
        <taxon>Metazoa</taxon>
        <taxon>Chordata</taxon>
        <taxon>Tunicata</taxon>
        <taxon>Ascidiacea</taxon>
        <taxon>Phlebobranchia</taxon>
        <taxon>Cionidae</taxon>
        <taxon>Ciona</taxon>
    </lineage>
</organism>
<evidence type="ECO:0000313" key="1">
    <source>
        <dbReference type="Ensembl" id="ENSCSAVP00000002333.1"/>
    </source>
</evidence>